<protein>
    <submittedName>
        <fullName evidence="2">Uncharacterized protein</fullName>
    </submittedName>
</protein>
<dbReference type="RefSeq" id="WP_425346072.1">
    <property type="nucleotide sequence ID" value="NZ_JBGUBD010000007.1"/>
</dbReference>
<reference evidence="2 3" key="1">
    <citation type="submission" date="2024-08" db="EMBL/GenBank/DDBJ databases">
        <title>Whole-genome sequencing of halo(alkali)philic microorganisms from hypersaline lakes.</title>
        <authorList>
            <person name="Sorokin D.Y."/>
            <person name="Merkel A.Y."/>
            <person name="Messina E."/>
            <person name="Yakimov M."/>
        </authorList>
    </citation>
    <scope>NUCLEOTIDE SEQUENCE [LARGE SCALE GENOMIC DNA]</scope>
    <source>
        <strain evidence="2 3">AB-hyl4</strain>
    </source>
</reference>
<evidence type="ECO:0000313" key="3">
    <source>
        <dbReference type="Proteomes" id="UP001575105"/>
    </source>
</evidence>
<organism evidence="2 3">
    <name type="scientific">Natronomicrosphaera hydrolytica</name>
    <dbReference type="NCBI Taxonomy" id="3242702"/>
    <lineage>
        <taxon>Bacteria</taxon>
        <taxon>Pseudomonadati</taxon>
        <taxon>Planctomycetota</taxon>
        <taxon>Phycisphaerae</taxon>
        <taxon>Phycisphaerales</taxon>
        <taxon>Phycisphaeraceae</taxon>
        <taxon>Natronomicrosphaera</taxon>
    </lineage>
</organism>
<proteinExistence type="predicted"/>
<evidence type="ECO:0000256" key="1">
    <source>
        <dbReference type="SAM" id="MobiDB-lite"/>
    </source>
</evidence>
<gene>
    <name evidence="2" type="ORF">ACERK3_12705</name>
</gene>
<feature type="region of interest" description="Disordered" evidence="1">
    <location>
        <begin position="1"/>
        <end position="59"/>
    </location>
</feature>
<evidence type="ECO:0000313" key="2">
    <source>
        <dbReference type="EMBL" id="MFA9479145.1"/>
    </source>
</evidence>
<comment type="caution">
    <text evidence="2">The sequence shown here is derived from an EMBL/GenBank/DDBJ whole genome shotgun (WGS) entry which is preliminary data.</text>
</comment>
<sequence>MFQPLSSFPARLQDEKRVPHAPGHPPDEPAYRNVSLSGRNLELSPGSGEVSLLLEHHAQ</sequence>
<accession>A0ABV4U6B7</accession>
<dbReference type="EMBL" id="JBGUBD010000007">
    <property type="protein sequence ID" value="MFA9479145.1"/>
    <property type="molecule type" value="Genomic_DNA"/>
</dbReference>
<keyword evidence="3" id="KW-1185">Reference proteome</keyword>
<name>A0ABV4U6B7_9BACT</name>
<dbReference type="Proteomes" id="UP001575105">
    <property type="component" value="Unassembled WGS sequence"/>
</dbReference>